<comment type="caution">
    <text evidence="11">The sequence shown here is derived from an EMBL/GenBank/DDBJ whole genome shotgun (WGS) entry which is preliminary data.</text>
</comment>
<dbReference type="HAMAP" id="MF_01013">
    <property type="entry name" value="HisF"/>
    <property type="match status" value="1"/>
</dbReference>
<keyword evidence="12" id="KW-1185">Reference proteome</keyword>
<dbReference type="Proteomes" id="UP001142810">
    <property type="component" value="Unassembled WGS sequence"/>
</dbReference>
<dbReference type="GO" id="GO:0016829">
    <property type="term" value="F:lyase activity"/>
    <property type="evidence" value="ECO:0007669"/>
    <property type="project" value="UniProtKB-KW"/>
</dbReference>
<evidence type="ECO:0000256" key="10">
    <source>
        <dbReference type="RuleBase" id="RU003657"/>
    </source>
</evidence>
<dbReference type="Gene3D" id="3.20.20.70">
    <property type="entry name" value="Aldolase class I"/>
    <property type="match status" value="1"/>
</dbReference>
<dbReference type="RefSeq" id="WP_265617074.1">
    <property type="nucleotide sequence ID" value="NZ_JAPFRD010000009.1"/>
</dbReference>
<dbReference type="Pfam" id="PF00977">
    <property type="entry name" value="His_biosynth"/>
    <property type="match status" value="1"/>
</dbReference>
<keyword evidence="6 9" id="KW-0456">Lyase</keyword>
<reference evidence="11" key="1">
    <citation type="submission" date="2022-11" db="EMBL/GenBank/DDBJ databases">
        <title>Alteromonas sp. nov., isolated from sea water of the Qingdao.</title>
        <authorList>
            <person name="Wang Q."/>
        </authorList>
    </citation>
    <scope>NUCLEOTIDE SEQUENCE</scope>
    <source>
        <strain evidence="11">ASW11-7</strain>
    </source>
</reference>
<dbReference type="EMBL" id="JAPFRD010000009">
    <property type="protein sequence ID" value="MCW8108360.1"/>
    <property type="molecule type" value="Genomic_DNA"/>
</dbReference>
<evidence type="ECO:0000313" key="11">
    <source>
        <dbReference type="EMBL" id="MCW8108360.1"/>
    </source>
</evidence>
<gene>
    <name evidence="9 11" type="primary">hisF</name>
    <name evidence="11" type="ORF">OPS25_07620</name>
</gene>
<evidence type="ECO:0000313" key="12">
    <source>
        <dbReference type="Proteomes" id="UP001142810"/>
    </source>
</evidence>
<evidence type="ECO:0000256" key="6">
    <source>
        <dbReference type="ARBA" id="ARBA00023239"/>
    </source>
</evidence>
<evidence type="ECO:0000256" key="1">
    <source>
        <dbReference type="ARBA" id="ARBA00005091"/>
    </source>
</evidence>
<dbReference type="SUPFAM" id="SSF51366">
    <property type="entry name" value="Ribulose-phoshate binding barrel"/>
    <property type="match status" value="1"/>
</dbReference>
<sequence>MLAKRIIPCLDVREGKVVKGVQFRNHEIIGDIVPLAERYASAGADELVFYDITASSDARTVDKSWVKRIAEVIDIPFCVAGGIKSVKDAAHILEMGADKISINSPALLNPGLINQLHDEFGQQCVVIGIDSFFNEETNTYSVYKFTGDETRTQQTLWKTLDWVQEVQQRGAGEIVLNCMNQDGVRQGYDISQLKAVRNVCTLPLIASGGAGEIQHFKDVFTQADVDGALAASVFHKGLIQINNLKQTLSEAGITMRAPFLKKDC</sequence>
<dbReference type="InterPro" id="IPR006062">
    <property type="entry name" value="His_biosynth"/>
</dbReference>
<comment type="function">
    <text evidence="7 9">IGPS catalyzes the conversion of PRFAR and glutamine to IGP, AICAR and glutamate. The HisF subunit catalyzes the cyclization activity that produces IGP and AICAR from PRFAR using the ammonia provided by the HisH subunit.</text>
</comment>
<dbReference type="EC" id="4.3.2.10" evidence="9"/>
<comment type="similarity">
    <text evidence="2 9 10">Belongs to the HisA/HisF family.</text>
</comment>
<name>A0ABT3P755_9ALTE</name>
<dbReference type="InterPro" id="IPR050064">
    <property type="entry name" value="IGPS_HisA/HisF"/>
</dbReference>
<dbReference type="CDD" id="cd04731">
    <property type="entry name" value="HisF"/>
    <property type="match status" value="1"/>
</dbReference>
<accession>A0ABT3P755</accession>
<keyword evidence="5 9" id="KW-0368">Histidine biosynthesis</keyword>
<keyword evidence="9" id="KW-0963">Cytoplasm</keyword>
<evidence type="ECO:0000256" key="9">
    <source>
        <dbReference type="HAMAP-Rule" id="MF_01013"/>
    </source>
</evidence>
<dbReference type="InterPro" id="IPR011060">
    <property type="entry name" value="RibuloseP-bd_barrel"/>
</dbReference>
<comment type="subunit">
    <text evidence="3 9">Heterodimer of HisH and HisF.</text>
</comment>
<proteinExistence type="inferred from homology"/>
<dbReference type="PANTHER" id="PTHR21235">
    <property type="entry name" value="IMIDAZOLE GLYCEROL PHOSPHATE SYNTHASE SUBUNIT HISF/H IGP SYNTHASE SUBUNIT HISF/H"/>
    <property type="match status" value="1"/>
</dbReference>
<feature type="active site" evidence="9">
    <location>
        <position position="130"/>
    </location>
</feature>
<organism evidence="11 12">
    <name type="scientific">Alteromonas aquimaris</name>
    <dbReference type="NCBI Taxonomy" id="2998417"/>
    <lineage>
        <taxon>Bacteria</taxon>
        <taxon>Pseudomonadati</taxon>
        <taxon>Pseudomonadota</taxon>
        <taxon>Gammaproteobacteria</taxon>
        <taxon>Alteromonadales</taxon>
        <taxon>Alteromonadaceae</taxon>
        <taxon>Alteromonas/Salinimonas group</taxon>
        <taxon>Alteromonas</taxon>
    </lineage>
</organism>
<keyword evidence="4 9" id="KW-0028">Amino-acid biosynthesis</keyword>
<evidence type="ECO:0000256" key="5">
    <source>
        <dbReference type="ARBA" id="ARBA00023102"/>
    </source>
</evidence>
<dbReference type="PANTHER" id="PTHR21235:SF2">
    <property type="entry name" value="IMIDAZOLE GLYCEROL PHOSPHATE SYNTHASE HISHF"/>
    <property type="match status" value="1"/>
</dbReference>
<evidence type="ECO:0000256" key="7">
    <source>
        <dbReference type="ARBA" id="ARBA00025475"/>
    </source>
</evidence>
<evidence type="ECO:0000256" key="3">
    <source>
        <dbReference type="ARBA" id="ARBA00011152"/>
    </source>
</evidence>
<evidence type="ECO:0000256" key="8">
    <source>
        <dbReference type="ARBA" id="ARBA00047838"/>
    </source>
</evidence>
<evidence type="ECO:0000256" key="4">
    <source>
        <dbReference type="ARBA" id="ARBA00022605"/>
    </source>
</evidence>
<protein>
    <recommendedName>
        <fullName evidence="9">Imidazole glycerol phosphate synthase subunit HisF</fullName>
        <ecNumber evidence="9">4.3.2.10</ecNumber>
    </recommendedName>
    <alternativeName>
        <fullName evidence="9">IGP synthase cyclase subunit</fullName>
    </alternativeName>
    <alternativeName>
        <fullName evidence="9">IGP synthase subunit HisF</fullName>
    </alternativeName>
    <alternativeName>
        <fullName evidence="9">ImGP synthase subunit HisF</fullName>
        <shortName evidence="9">IGPS subunit HisF</shortName>
    </alternativeName>
</protein>
<comment type="catalytic activity">
    <reaction evidence="8 9">
        <text>5-[(5-phospho-1-deoxy-D-ribulos-1-ylimino)methylamino]-1-(5-phospho-beta-D-ribosyl)imidazole-4-carboxamide + L-glutamine = D-erythro-1-(imidazol-4-yl)glycerol 3-phosphate + 5-amino-1-(5-phospho-beta-D-ribosyl)imidazole-4-carboxamide + L-glutamate + H(+)</text>
        <dbReference type="Rhea" id="RHEA:24793"/>
        <dbReference type="ChEBI" id="CHEBI:15378"/>
        <dbReference type="ChEBI" id="CHEBI:29985"/>
        <dbReference type="ChEBI" id="CHEBI:58278"/>
        <dbReference type="ChEBI" id="CHEBI:58359"/>
        <dbReference type="ChEBI" id="CHEBI:58475"/>
        <dbReference type="ChEBI" id="CHEBI:58525"/>
        <dbReference type="EC" id="4.3.2.10"/>
    </reaction>
</comment>
<evidence type="ECO:0000256" key="2">
    <source>
        <dbReference type="ARBA" id="ARBA00009667"/>
    </source>
</evidence>
<dbReference type="NCBIfam" id="TIGR00735">
    <property type="entry name" value="hisF"/>
    <property type="match status" value="1"/>
</dbReference>
<comment type="pathway">
    <text evidence="1 9">Amino-acid biosynthesis; L-histidine biosynthesis; L-histidine from 5-phospho-alpha-D-ribose 1-diphosphate: step 5/9.</text>
</comment>
<comment type="subcellular location">
    <subcellularLocation>
        <location evidence="9">Cytoplasm</location>
    </subcellularLocation>
</comment>
<feature type="active site" evidence="9">
    <location>
        <position position="11"/>
    </location>
</feature>
<dbReference type="InterPro" id="IPR013785">
    <property type="entry name" value="Aldolase_TIM"/>
</dbReference>
<dbReference type="InterPro" id="IPR004651">
    <property type="entry name" value="HisF"/>
</dbReference>